<proteinExistence type="predicted"/>
<dbReference type="EMBL" id="JBHSDU010000001">
    <property type="protein sequence ID" value="MFC4308106.1"/>
    <property type="molecule type" value="Genomic_DNA"/>
</dbReference>
<evidence type="ECO:0000313" key="1">
    <source>
        <dbReference type="EMBL" id="MFC4308106.1"/>
    </source>
</evidence>
<keyword evidence="2" id="KW-1185">Reference proteome</keyword>
<comment type="caution">
    <text evidence="1">The sequence shown here is derived from an EMBL/GenBank/DDBJ whole genome shotgun (WGS) entry which is preliminary data.</text>
</comment>
<sequence length="314" mass="36330">MQNKRRADLTNADVARLRRLARSNVELFAIWVCKSALGMADAQDANPLLQQSKGISEPSALEYTELAWAILEKLTAMVRPGARRFDGYMSILYWFGKEWTPPEEIDRACFDRERGRSRKEGVVGEFLRSQMLVLESYIQSLLEVVYHGMPLYRKSRDGARLEWVSYADEDYIYLSKRGQYCDYIHIDSVPCWVTSYWFRPEHLDAYRQLFGDDYRDLSVDDVLVRREAFRRHIGAPTGNVVSVVNTSGSSLLNFLPQIMQRFYGEGYSATNPDTWTKQVAVTGWVRRALKASRREADSLDILTRPDQARRKDRG</sequence>
<gene>
    <name evidence="1" type="ORF">ACFPN2_03340</name>
</gene>
<dbReference type="RefSeq" id="WP_380594952.1">
    <property type="nucleotide sequence ID" value="NZ_JBHSDU010000001.1"/>
</dbReference>
<organism evidence="1 2">
    <name type="scientific">Steroidobacter flavus</name>
    <dbReference type="NCBI Taxonomy" id="1842136"/>
    <lineage>
        <taxon>Bacteria</taxon>
        <taxon>Pseudomonadati</taxon>
        <taxon>Pseudomonadota</taxon>
        <taxon>Gammaproteobacteria</taxon>
        <taxon>Steroidobacterales</taxon>
        <taxon>Steroidobacteraceae</taxon>
        <taxon>Steroidobacter</taxon>
    </lineage>
</organism>
<dbReference type="Proteomes" id="UP001595904">
    <property type="component" value="Unassembled WGS sequence"/>
</dbReference>
<evidence type="ECO:0000313" key="2">
    <source>
        <dbReference type="Proteomes" id="UP001595904"/>
    </source>
</evidence>
<reference evidence="2" key="1">
    <citation type="journal article" date="2019" name="Int. J. Syst. Evol. Microbiol.">
        <title>The Global Catalogue of Microorganisms (GCM) 10K type strain sequencing project: providing services to taxonomists for standard genome sequencing and annotation.</title>
        <authorList>
            <consortium name="The Broad Institute Genomics Platform"/>
            <consortium name="The Broad Institute Genome Sequencing Center for Infectious Disease"/>
            <person name="Wu L."/>
            <person name="Ma J."/>
        </authorList>
    </citation>
    <scope>NUCLEOTIDE SEQUENCE [LARGE SCALE GENOMIC DNA]</scope>
    <source>
        <strain evidence="2">CGMCC 1.10759</strain>
    </source>
</reference>
<protein>
    <submittedName>
        <fullName evidence="1">Uncharacterized protein</fullName>
    </submittedName>
</protein>
<accession>A0ABV8SL48</accession>
<name>A0ABV8SL48_9GAMM</name>